<dbReference type="EMBL" id="CAJJDO010000121">
    <property type="protein sequence ID" value="CAD8199244.1"/>
    <property type="molecule type" value="Genomic_DNA"/>
</dbReference>
<gene>
    <name evidence="1" type="ORF">PPENT_87.1.T1210081</name>
</gene>
<dbReference type="Proteomes" id="UP000689195">
    <property type="component" value="Unassembled WGS sequence"/>
</dbReference>
<name>A0A8S1XDW2_9CILI</name>
<accession>A0A8S1XDW2</accession>
<dbReference type="OrthoDB" id="297139at2759"/>
<proteinExistence type="predicted"/>
<protein>
    <submittedName>
        <fullName evidence="1">Uncharacterized protein</fullName>
    </submittedName>
</protein>
<evidence type="ECO:0000313" key="1">
    <source>
        <dbReference type="EMBL" id="CAD8199244.1"/>
    </source>
</evidence>
<dbReference type="AlphaFoldDB" id="A0A8S1XDW2"/>
<evidence type="ECO:0000313" key="2">
    <source>
        <dbReference type="Proteomes" id="UP000689195"/>
    </source>
</evidence>
<organism evidence="1 2">
    <name type="scientific">Paramecium pentaurelia</name>
    <dbReference type="NCBI Taxonomy" id="43138"/>
    <lineage>
        <taxon>Eukaryota</taxon>
        <taxon>Sar</taxon>
        <taxon>Alveolata</taxon>
        <taxon>Ciliophora</taxon>
        <taxon>Intramacronucleata</taxon>
        <taxon>Oligohymenophorea</taxon>
        <taxon>Peniculida</taxon>
        <taxon>Parameciidae</taxon>
        <taxon>Paramecium</taxon>
    </lineage>
</organism>
<sequence length="290" mass="34732">MIPKVILLTQKLFENVDQQQQQSQILPCNYQHDIDLIVDQIKYELGNVDPKIIRNYSYKIIEVFQDNMFKLQSISNEIQDIKVQLDIYFQIPSNLKKKQASLIYQENKQNIKQIKLLIQKQLNDLSELSDVTDVENYVENEYEKIYIFRLSQIYQNEIDNLQYQFLQSQINNNVNFNKLNEKFIGIINDQTFIKISCQIHKYIILLNLIDEYRDKLFEIIKSKSFSTESFIQQKSKQKARSLQYESISSLDLIDDENKINKRQHPLFKQEDIKNKRFENYPEACVKCQIF</sequence>
<keyword evidence="2" id="KW-1185">Reference proteome</keyword>
<comment type="caution">
    <text evidence="1">The sequence shown here is derived from an EMBL/GenBank/DDBJ whole genome shotgun (WGS) entry which is preliminary data.</text>
</comment>
<reference evidence="1" key="1">
    <citation type="submission" date="2021-01" db="EMBL/GenBank/DDBJ databases">
        <authorList>
            <consortium name="Genoscope - CEA"/>
            <person name="William W."/>
        </authorList>
    </citation>
    <scope>NUCLEOTIDE SEQUENCE</scope>
</reference>